<protein>
    <submittedName>
        <fullName evidence="1">Uncharacterized protein</fullName>
    </submittedName>
</protein>
<reference evidence="1 2" key="1">
    <citation type="journal article" date="2016" name="Nat. Commun.">
        <title>Thousands of microbial genomes shed light on interconnected biogeochemical processes in an aquifer system.</title>
        <authorList>
            <person name="Anantharaman K."/>
            <person name="Brown C.T."/>
            <person name="Hug L.A."/>
            <person name="Sharon I."/>
            <person name="Castelle C.J."/>
            <person name="Probst A.J."/>
            <person name="Thomas B.C."/>
            <person name="Singh A."/>
            <person name="Wilkins M.J."/>
            <person name="Karaoz U."/>
            <person name="Brodie E.L."/>
            <person name="Williams K.H."/>
            <person name="Hubbard S.S."/>
            <person name="Banfield J.F."/>
        </authorList>
    </citation>
    <scope>NUCLEOTIDE SEQUENCE [LARGE SCALE GENOMIC DNA]</scope>
</reference>
<organism evidence="1 2">
    <name type="scientific">Candidatus Adlerbacteria bacterium RIFOXYC1_FULL_48_26</name>
    <dbReference type="NCBI Taxonomy" id="1797247"/>
    <lineage>
        <taxon>Bacteria</taxon>
        <taxon>Candidatus Adleribacteriota</taxon>
    </lineage>
</organism>
<proteinExistence type="predicted"/>
<dbReference type="Proteomes" id="UP000176568">
    <property type="component" value="Unassembled WGS sequence"/>
</dbReference>
<dbReference type="InterPro" id="IPR036736">
    <property type="entry name" value="ACP-like_sf"/>
</dbReference>
<dbReference type="STRING" id="1797247.A2419_03330"/>
<gene>
    <name evidence="1" type="ORF">A2419_03330</name>
</gene>
<sequence>MQILAGDRFFEILMDLARERQESDMLEGLEKEGFEHKLFQSKRMDSLGSVQFVMALEDRLEKELGRRIEFSMTNLSYEQSVLELYAATNQLLGQT</sequence>
<dbReference type="SUPFAM" id="SSF47336">
    <property type="entry name" value="ACP-like"/>
    <property type="match status" value="1"/>
</dbReference>
<evidence type="ECO:0000313" key="1">
    <source>
        <dbReference type="EMBL" id="OGC88764.1"/>
    </source>
</evidence>
<dbReference type="AlphaFoldDB" id="A0A1F4Y4G6"/>
<evidence type="ECO:0000313" key="2">
    <source>
        <dbReference type="Proteomes" id="UP000176568"/>
    </source>
</evidence>
<name>A0A1F4Y4G6_9BACT</name>
<accession>A0A1F4Y4G6</accession>
<comment type="caution">
    <text evidence="1">The sequence shown here is derived from an EMBL/GenBank/DDBJ whole genome shotgun (WGS) entry which is preliminary data.</text>
</comment>
<dbReference type="EMBL" id="MEXB01000004">
    <property type="protein sequence ID" value="OGC88764.1"/>
    <property type="molecule type" value="Genomic_DNA"/>
</dbReference>